<protein>
    <submittedName>
        <fullName evidence="2">Uncharacterized protein</fullName>
    </submittedName>
</protein>
<accession>A0A0E9T0S3</accession>
<reference evidence="2" key="2">
    <citation type="journal article" date="2015" name="Fish Shellfish Immunol.">
        <title>Early steps in the European eel (Anguilla anguilla)-Vibrio vulnificus interaction in the gills: Role of the RtxA13 toxin.</title>
        <authorList>
            <person name="Callol A."/>
            <person name="Pajuelo D."/>
            <person name="Ebbesson L."/>
            <person name="Teles M."/>
            <person name="MacKenzie S."/>
            <person name="Amaro C."/>
        </authorList>
    </citation>
    <scope>NUCLEOTIDE SEQUENCE</scope>
</reference>
<evidence type="ECO:0000256" key="1">
    <source>
        <dbReference type="SAM" id="MobiDB-lite"/>
    </source>
</evidence>
<feature type="region of interest" description="Disordered" evidence="1">
    <location>
        <begin position="14"/>
        <end position="35"/>
    </location>
</feature>
<dbReference type="EMBL" id="GBXM01062052">
    <property type="protein sequence ID" value="JAH46525.1"/>
    <property type="molecule type" value="Transcribed_RNA"/>
</dbReference>
<dbReference type="AlphaFoldDB" id="A0A0E9T0S3"/>
<sequence length="35" mass="3799">MTVTGKLKVHKLNFADNKQPGGSSNSLESTKVIRI</sequence>
<reference evidence="2" key="1">
    <citation type="submission" date="2014-11" db="EMBL/GenBank/DDBJ databases">
        <authorList>
            <person name="Amaro Gonzalez C."/>
        </authorList>
    </citation>
    <scope>NUCLEOTIDE SEQUENCE</scope>
</reference>
<feature type="compositionally biased region" description="Polar residues" evidence="1">
    <location>
        <begin position="20"/>
        <end position="29"/>
    </location>
</feature>
<proteinExistence type="predicted"/>
<name>A0A0E9T0S3_ANGAN</name>
<organism evidence="2">
    <name type="scientific">Anguilla anguilla</name>
    <name type="common">European freshwater eel</name>
    <name type="synonym">Muraena anguilla</name>
    <dbReference type="NCBI Taxonomy" id="7936"/>
    <lineage>
        <taxon>Eukaryota</taxon>
        <taxon>Metazoa</taxon>
        <taxon>Chordata</taxon>
        <taxon>Craniata</taxon>
        <taxon>Vertebrata</taxon>
        <taxon>Euteleostomi</taxon>
        <taxon>Actinopterygii</taxon>
        <taxon>Neopterygii</taxon>
        <taxon>Teleostei</taxon>
        <taxon>Anguilliformes</taxon>
        <taxon>Anguillidae</taxon>
        <taxon>Anguilla</taxon>
    </lineage>
</organism>
<evidence type="ECO:0000313" key="2">
    <source>
        <dbReference type="EMBL" id="JAH46525.1"/>
    </source>
</evidence>